<feature type="compositionally biased region" description="Basic and acidic residues" evidence="1">
    <location>
        <begin position="25"/>
        <end position="35"/>
    </location>
</feature>
<feature type="region of interest" description="Disordered" evidence="1">
    <location>
        <begin position="1"/>
        <end position="35"/>
    </location>
</feature>
<accession>A0ABX9MNX2</accession>
<protein>
    <submittedName>
        <fullName evidence="2">Uncharacterized protein</fullName>
    </submittedName>
</protein>
<evidence type="ECO:0000256" key="1">
    <source>
        <dbReference type="SAM" id="MobiDB-lite"/>
    </source>
</evidence>
<reference evidence="2 3" key="1">
    <citation type="submission" date="2018-08" db="EMBL/GenBank/DDBJ databases">
        <title>Meiothermus hypogaeus DSM 23238 genome sequencing project.</title>
        <authorList>
            <person name="Da Costa M.S."/>
            <person name="Albuquerque L."/>
            <person name="Raposo P."/>
            <person name="Froufe H.J.C."/>
            <person name="Barroso C.S."/>
            <person name="Egas C."/>
        </authorList>
    </citation>
    <scope>NUCLEOTIDE SEQUENCE [LARGE SCALE GENOMIC DNA]</scope>
    <source>
        <strain evidence="2 3">DSM 23238</strain>
    </source>
</reference>
<feature type="compositionally biased region" description="Low complexity" evidence="1">
    <location>
        <begin position="1"/>
        <end position="17"/>
    </location>
</feature>
<dbReference type="Proteomes" id="UP000265443">
    <property type="component" value="Unassembled WGS sequence"/>
</dbReference>
<name>A0ABX9MNX2_9DEIN</name>
<comment type="caution">
    <text evidence="2">The sequence shown here is derived from an EMBL/GenBank/DDBJ whole genome shotgun (WGS) entry which is preliminary data.</text>
</comment>
<evidence type="ECO:0000313" key="3">
    <source>
        <dbReference type="Proteomes" id="UP000265443"/>
    </source>
</evidence>
<organism evidence="2 3">
    <name type="scientific">Meiothermus hypogaeus</name>
    <dbReference type="NCBI Taxonomy" id="884155"/>
    <lineage>
        <taxon>Bacteria</taxon>
        <taxon>Thermotogati</taxon>
        <taxon>Deinococcota</taxon>
        <taxon>Deinococci</taxon>
        <taxon>Thermales</taxon>
        <taxon>Thermaceae</taxon>
        <taxon>Meiothermus</taxon>
    </lineage>
</organism>
<gene>
    <name evidence="2" type="ORF">Mhypo_01513</name>
</gene>
<dbReference type="EMBL" id="QWKY01000022">
    <property type="protein sequence ID" value="RIH78517.1"/>
    <property type="molecule type" value="Genomic_DNA"/>
</dbReference>
<evidence type="ECO:0000313" key="2">
    <source>
        <dbReference type="EMBL" id="RIH78517.1"/>
    </source>
</evidence>
<proteinExistence type="predicted"/>
<sequence>MSSLAAPSPSNATATALQRPTESIATKEGDMREAG</sequence>
<keyword evidence="3" id="KW-1185">Reference proteome</keyword>